<dbReference type="CDD" id="cd00430">
    <property type="entry name" value="PLPDE_III_AR"/>
    <property type="match status" value="1"/>
</dbReference>
<accession>A0A4Q2U8U6</accession>
<feature type="binding site" evidence="7 9">
    <location>
        <position position="327"/>
    </location>
    <ligand>
        <name>substrate</name>
    </ligand>
</feature>
<dbReference type="PROSITE" id="PS00395">
    <property type="entry name" value="ALANINE_RACEMASE"/>
    <property type="match status" value="1"/>
</dbReference>
<comment type="pathway">
    <text evidence="7">Amino-acid biosynthesis; D-alanine biosynthesis; D-alanine from L-alanine: step 1/1.</text>
</comment>
<organism evidence="11 12">
    <name type="scientific">Lichenibacterium minor</name>
    <dbReference type="NCBI Taxonomy" id="2316528"/>
    <lineage>
        <taxon>Bacteria</taxon>
        <taxon>Pseudomonadati</taxon>
        <taxon>Pseudomonadota</taxon>
        <taxon>Alphaproteobacteria</taxon>
        <taxon>Hyphomicrobiales</taxon>
        <taxon>Lichenihabitantaceae</taxon>
        <taxon>Lichenibacterium</taxon>
    </lineage>
</organism>
<dbReference type="AlphaFoldDB" id="A0A4Q2U8U6"/>
<evidence type="ECO:0000256" key="4">
    <source>
        <dbReference type="ARBA" id="ARBA00013089"/>
    </source>
</evidence>
<comment type="cofactor">
    <cofactor evidence="2 7 8">
        <name>pyridoxal 5'-phosphate</name>
        <dbReference type="ChEBI" id="CHEBI:597326"/>
    </cofactor>
</comment>
<feature type="binding site" evidence="7 9">
    <location>
        <position position="154"/>
    </location>
    <ligand>
        <name>substrate</name>
    </ligand>
</feature>
<evidence type="ECO:0000256" key="1">
    <source>
        <dbReference type="ARBA" id="ARBA00000316"/>
    </source>
</evidence>
<evidence type="ECO:0000256" key="8">
    <source>
        <dbReference type="PIRSR" id="PIRSR600821-50"/>
    </source>
</evidence>
<evidence type="ECO:0000256" key="2">
    <source>
        <dbReference type="ARBA" id="ARBA00001933"/>
    </source>
</evidence>
<dbReference type="SUPFAM" id="SSF51419">
    <property type="entry name" value="PLP-binding barrel"/>
    <property type="match status" value="1"/>
</dbReference>
<evidence type="ECO:0000256" key="5">
    <source>
        <dbReference type="ARBA" id="ARBA00022898"/>
    </source>
</evidence>
<dbReference type="InterPro" id="IPR029066">
    <property type="entry name" value="PLP-binding_barrel"/>
</dbReference>
<comment type="caution">
    <text evidence="11">The sequence shown here is derived from an EMBL/GenBank/DDBJ whole genome shotgun (WGS) entry which is preliminary data.</text>
</comment>
<name>A0A4Q2U8U6_9HYPH</name>
<dbReference type="EC" id="5.1.1.1" evidence="4 7"/>
<proteinExistence type="inferred from homology"/>
<dbReference type="UniPathway" id="UPA00042">
    <property type="reaction ID" value="UER00497"/>
</dbReference>
<dbReference type="InterPro" id="IPR000821">
    <property type="entry name" value="Ala_racemase"/>
</dbReference>
<dbReference type="GO" id="GO:0008784">
    <property type="term" value="F:alanine racemase activity"/>
    <property type="evidence" value="ECO:0007669"/>
    <property type="project" value="UniProtKB-UniRule"/>
</dbReference>
<dbReference type="PANTHER" id="PTHR30511:SF0">
    <property type="entry name" value="ALANINE RACEMASE, CATABOLIC-RELATED"/>
    <property type="match status" value="1"/>
</dbReference>
<dbReference type="NCBIfam" id="TIGR00492">
    <property type="entry name" value="alr"/>
    <property type="match status" value="1"/>
</dbReference>
<dbReference type="PRINTS" id="PR00992">
    <property type="entry name" value="ALARACEMASE"/>
</dbReference>
<dbReference type="InterPro" id="IPR020622">
    <property type="entry name" value="Ala_racemase_pyridoxalP-BS"/>
</dbReference>
<keyword evidence="6 7" id="KW-0413">Isomerase</keyword>
<gene>
    <name evidence="11" type="primary">alr</name>
    <name evidence="11" type="ORF">D3273_05515</name>
</gene>
<evidence type="ECO:0000259" key="10">
    <source>
        <dbReference type="SMART" id="SM01005"/>
    </source>
</evidence>
<dbReference type="OrthoDB" id="9813814at2"/>
<sequence>MSGSAFSDRADDERDAQAVLTVDLDALVANWRHLAARAAPAECGAAVKADAYGIGIEAAVPALARAGCLTFFVAHASEGRRARAALGAAGLGARIFVLNGFHPDAAGFDSYRAHGLDAVLGSAEELRAWSEARAAAGGGRLPDAALHVDTGMNRLGFPVEDARFLSQAELGSAGITLVMSHLVSAEDAADPINARQIAAFDHARERALRAYPASLANSSGIFLPARPFHDLVRPGFALYGGNPTPGRPNPMLPVATLRARVLQLRSVPAGATAGYNGRWTADRPSRLATIALGYADGVPIGGSGIDGRGAEVFVDGTACPLVGRISMDLSIADVTHLPAGALAAGDSVEWLGPHGDVDALAARCGTIGYEILVNLGRRHRRDYIGNGTGTA</sequence>
<dbReference type="SUPFAM" id="SSF50621">
    <property type="entry name" value="Alanine racemase C-terminal domain-like"/>
    <property type="match status" value="1"/>
</dbReference>
<dbReference type="GO" id="GO:0030632">
    <property type="term" value="P:D-alanine biosynthetic process"/>
    <property type="evidence" value="ECO:0007669"/>
    <property type="project" value="UniProtKB-UniRule"/>
</dbReference>
<dbReference type="GO" id="GO:0005829">
    <property type="term" value="C:cytosol"/>
    <property type="evidence" value="ECO:0007669"/>
    <property type="project" value="TreeGrafter"/>
</dbReference>
<dbReference type="InterPro" id="IPR009006">
    <property type="entry name" value="Ala_racemase/Decarboxylase_C"/>
</dbReference>
<feature type="active site" description="Proton acceptor; specific for D-alanine" evidence="7">
    <location>
        <position position="48"/>
    </location>
</feature>
<keyword evidence="12" id="KW-1185">Reference proteome</keyword>
<dbReference type="HAMAP" id="MF_01201">
    <property type="entry name" value="Ala_racemase"/>
    <property type="match status" value="1"/>
</dbReference>
<evidence type="ECO:0000313" key="11">
    <source>
        <dbReference type="EMBL" id="RYC32920.1"/>
    </source>
</evidence>
<reference evidence="11 12" key="2">
    <citation type="submission" date="2019-02" db="EMBL/GenBank/DDBJ databases">
        <title>'Lichenibacterium ramalinii' gen. nov. sp. nov., 'Lichenibacterium minor' gen. nov. sp. nov.</title>
        <authorList>
            <person name="Pankratov T."/>
        </authorList>
    </citation>
    <scope>NUCLEOTIDE SEQUENCE [LARGE SCALE GENOMIC DNA]</scope>
    <source>
        <strain evidence="11 12">RmlP026</strain>
    </source>
</reference>
<evidence type="ECO:0000256" key="6">
    <source>
        <dbReference type="ARBA" id="ARBA00023235"/>
    </source>
</evidence>
<dbReference type="Gene3D" id="2.40.37.10">
    <property type="entry name" value="Lyase, Ornithine Decarboxylase, Chain A, domain 1"/>
    <property type="match status" value="1"/>
</dbReference>
<reference evidence="11 12" key="1">
    <citation type="submission" date="2018-12" db="EMBL/GenBank/DDBJ databases">
        <authorList>
            <person name="Grouzdev D.S."/>
            <person name="Krutkina M.S."/>
        </authorList>
    </citation>
    <scope>NUCLEOTIDE SEQUENCE [LARGE SCALE GENOMIC DNA]</scope>
    <source>
        <strain evidence="11 12">RmlP026</strain>
    </source>
</reference>
<dbReference type="InterPro" id="IPR001608">
    <property type="entry name" value="Ala_racemase_N"/>
</dbReference>
<feature type="modified residue" description="N6-(pyridoxal phosphate)lysine" evidence="7 8">
    <location>
        <position position="48"/>
    </location>
</feature>
<dbReference type="SMART" id="SM01005">
    <property type="entry name" value="Ala_racemase_C"/>
    <property type="match status" value="1"/>
</dbReference>
<evidence type="ECO:0000256" key="7">
    <source>
        <dbReference type="HAMAP-Rule" id="MF_01201"/>
    </source>
</evidence>
<dbReference type="PANTHER" id="PTHR30511">
    <property type="entry name" value="ALANINE RACEMASE"/>
    <property type="match status" value="1"/>
</dbReference>
<comment type="similarity">
    <text evidence="3 7">Belongs to the alanine racemase family.</text>
</comment>
<dbReference type="Pfam" id="PF00842">
    <property type="entry name" value="Ala_racemase_C"/>
    <property type="match status" value="1"/>
</dbReference>
<comment type="function">
    <text evidence="7">Catalyzes the interconversion of L-alanine and D-alanine. May also act on other amino acids.</text>
</comment>
<evidence type="ECO:0000313" key="12">
    <source>
        <dbReference type="Proteomes" id="UP000290759"/>
    </source>
</evidence>
<keyword evidence="5 7" id="KW-0663">Pyridoxal phosphate</keyword>
<dbReference type="EMBL" id="QYBB01000004">
    <property type="protein sequence ID" value="RYC32920.1"/>
    <property type="molecule type" value="Genomic_DNA"/>
</dbReference>
<evidence type="ECO:0000256" key="9">
    <source>
        <dbReference type="PIRSR" id="PIRSR600821-52"/>
    </source>
</evidence>
<evidence type="ECO:0000256" key="3">
    <source>
        <dbReference type="ARBA" id="ARBA00007880"/>
    </source>
</evidence>
<protein>
    <recommendedName>
        <fullName evidence="4 7">Alanine racemase</fullName>
        <ecNumber evidence="4 7">5.1.1.1</ecNumber>
    </recommendedName>
</protein>
<feature type="domain" description="Alanine racemase C-terminal" evidence="10">
    <location>
        <begin position="254"/>
        <end position="384"/>
    </location>
</feature>
<dbReference type="Pfam" id="PF01168">
    <property type="entry name" value="Ala_racemase_N"/>
    <property type="match status" value="1"/>
</dbReference>
<dbReference type="GO" id="GO:0030170">
    <property type="term" value="F:pyridoxal phosphate binding"/>
    <property type="evidence" value="ECO:0007669"/>
    <property type="project" value="UniProtKB-UniRule"/>
</dbReference>
<dbReference type="RefSeq" id="WP_129224328.1">
    <property type="nucleotide sequence ID" value="NZ_QYBB01000004.1"/>
</dbReference>
<dbReference type="Gene3D" id="3.20.20.10">
    <property type="entry name" value="Alanine racemase"/>
    <property type="match status" value="1"/>
</dbReference>
<comment type="catalytic activity">
    <reaction evidence="1 7">
        <text>L-alanine = D-alanine</text>
        <dbReference type="Rhea" id="RHEA:20249"/>
        <dbReference type="ChEBI" id="CHEBI:57416"/>
        <dbReference type="ChEBI" id="CHEBI:57972"/>
        <dbReference type="EC" id="5.1.1.1"/>
    </reaction>
</comment>
<dbReference type="InterPro" id="IPR011079">
    <property type="entry name" value="Ala_racemase_C"/>
</dbReference>
<dbReference type="Proteomes" id="UP000290759">
    <property type="component" value="Unassembled WGS sequence"/>
</dbReference>
<feature type="active site" description="Proton acceptor; specific for L-alanine" evidence="7">
    <location>
        <position position="275"/>
    </location>
</feature>